<dbReference type="PROSITE" id="PS50181">
    <property type="entry name" value="FBOX"/>
    <property type="match status" value="1"/>
</dbReference>
<reference evidence="5 6" key="1">
    <citation type="journal article" date="2015" name="BMC Genomics">
        <title>Insights from the genome of Ophiocordyceps polyrhachis-furcata to pathogenicity and host specificity in insect fungi.</title>
        <authorList>
            <person name="Wichadakul D."/>
            <person name="Kobmoo N."/>
            <person name="Ingsriswang S."/>
            <person name="Tangphatsornruang S."/>
            <person name="Chantasingh D."/>
            <person name="Luangsa-ard J.J."/>
            <person name="Eurwilaichitr L."/>
        </authorList>
    </citation>
    <scope>NUCLEOTIDE SEQUENCE [LARGE SCALE GENOMIC DNA]</scope>
    <source>
        <strain evidence="5 6">BCC 54312</strain>
    </source>
</reference>
<dbReference type="Pfam" id="PF12937">
    <property type="entry name" value="F-box-like"/>
    <property type="match status" value="1"/>
</dbReference>
<proteinExistence type="predicted"/>
<protein>
    <recommendedName>
        <fullName evidence="4">F-box domain-containing protein</fullName>
    </recommendedName>
</protein>
<dbReference type="InterPro" id="IPR036047">
    <property type="entry name" value="F-box-like_dom_sf"/>
</dbReference>
<feature type="domain" description="F-box" evidence="4">
    <location>
        <begin position="34"/>
        <end position="80"/>
    </location>
</feature>
<dbReference type="OrthoDB" id="722566at2759"/>
<dbReference type="SUPFAM" id="SSF81383">
    <property type="entry name" value="F-box domain"/>
    <property type="match status" value="1"/>
</dbReference>
<dbReference type="CDD" id="cd09917">
    <property type="entry name" value="F-box_SF"/>
    <property type="match status" value="1"/>
</dbReference>
<dbReference type="UniPathway" id="UPA00143"/>
<evidence type="ECO:0000313" key="6">
    <source>
        <dbReference type="Proteomes" id="UP000253664"/>
    </source>
</evidence>
<evidence type="ECO:0000256" key="1">
    <source>
        <dbReference type="ARBA" id="ARBA00004906"/>
    </source>
</evidence>
<dbReference type="Pfam" id="PF12014">
    <property type="entry name" value="Cyclin_D1_bind"/>
    <property type="match status" value="1"/>
</dbReference>
<evidence type="ECO:0000256" key="3">
    <source>
        <dbReference type="SAM" id="MobiDB-lite"/>
    </source>
</evidence>
<dbReference type="Proteomes" id="UP000253664">
    <property type="component" value="Unassembled WGS sequence"/>
</dbReference>
<dbReference type="STRING" id="1330021.A0A367LHA8"/>
<comment type="caution">
    <text evidence="5">The sequence shown here is derived from an EMBL/GenBank/DDBJ whole genome shotgun (WGS) entry which is preliminary data.</text>
</comment>
<organism evidence="5 6">
    <name type="scientific">Ophiocordyceps polyrhachis-furcata BCC 54312</name>
    <dbReference type="NCBI Taxonomy" id="1330021"/>
    <lineage>
        <taxon>Eukaryota</taxon>
        <taxon>Fungi</taxon>
        <taxon>Dikarya</taxon>
        <taxon>Ascomycota</taxon>
        <taxon>Pezizomycotina</taxon>
        <taxon>Sordariomycetes</taxon>
        <taxon>Hypocreomycetidae</taxon>
        <taxon>Hypocreales</taxon>
        <taxon>Ophiocordycipitaceae</taxon>
        <taxon>Ophiocordyceps</taxon>
    </lineage>
</organism>
<comment type="pathway">
    <text evidence="1">Protein modification; protein ubiquitination.</text>
</comment>
<dbReference type="InterPro" id="IPR045048">
    <property type="entry name" value="FBXO31/39"/>
</dbReference>
<dbReference type="SMART" id="SM00256">
    <property type="entry name" value="FBOX"/>
    <property type="match status" value="1"/>
</dbReference>
<evidence type="ECO:0000256" key="2">
    <source>
        <dbReference type="ARBA" id="ARBA00022786"/>
    </source>
</evidence>
<keyword evidence="6" id="KW-1185">Reference proteome</keyword>
<dbReference type="InterPro" id="IPR001810">
    <property type="entry name" value="F-box_dom"/>
</dbReference>
<name>A0A367LHA8_9HYPO</name>
<feature type="region of interest" description="Disordered" evidence="3">
    <location>
        <begin position="246"/>
        <end position="273"/>
    </location>
</feature>
<dbReference type="EMBL" id="LKCN02000006">
    <property type="protein sequence ID" value="RCI13632.1"/>
    <property type="molecule type" value="Genomic_DNA"/>
</dbReference>
<evidence type="ECO:0000313" key="5">
    <source>
        <dbReference type="EMBL" id="RCI13632.1"/>
    </source>
</evidence>
<sequence>MAPSVDAGLSELAVNGGQSGESVSLLESHARPNVTPLTALSPELIDIILSYVDAIDLASLSATNRQLREHAVSDYHWQRCVQDKVPGQTVTKTGPCDSYRDLYISHDMLWFLPEHKIWFCDRDLTGKLIVVRFDQRRGCIEGYQLVAVTKHTTTPHWPAEYSLVHGSEPQVKLHLDKPVLRFVAKDGRQEGDKLFANEIPMALDYGTGAMFSNLLLARPLNGGAADERLAEGYPYGNVWPPPAIPARHRVSGARPGQASVDLSADDRPQSRRQVSNQTFRLRQWFEMGGSPGLMRQVRAITGWLQGHAGSTAVHIGEEVTTFATLDEALYTPTATKPWRGIWVGDYSGHGCEFLLMHQPDDEPATDEELGLKRRERETEEAWQRRRQDARIYRGRLEAIKLTGDPNVPRGEYTFVADDLGPGGFSGVATDAPFIGAQGARVVRSRGHVAATGFVDDKYMDSQLLLISPDHLAQYWVEFGHISFFKRVRVDELLVP</sequence>
<dbReference type="GO" id="GO:0016567">
    <property type="term" value="P:protein ubiquitination"/>
    <property type="evidence" value="ECO:0007669"/>
    <property type="project" value="UniProtKB-UniPathway"/>
</dbReference>
<dbReference type="AlphaFoldDB" id="A0A367LHA8"/>
<dbReference type="PANTHER" id="PTHR10706">
    <property type="entry name" value="F-BOX FAMILY PROTEIN"/>
    <property type="match status" value="1"/>
</dbReference>
<keyword evidence="2" id="KW-0833">Ubl conjugation pathway</keyword>
<gene>
    <name evidence="5" type="ORF">L249_5552</name>
</gene>
<accession>A0A367LHA8</accession>
<dbReference type="PANTHER" id="PTHR10706:SF130">
    <property type="entry name" value="F-BOX ONLY PROTEIN 31"/>
    <property type="match status" value="1"/>
</dbReference>
<dbReference type="Gene3D" id="1.20.1280.50">
    <property type="match status" value="1"/>
</dbReference>
<evidence type="ECO:0000259" key="4">
    <source>
        <dbReference type="PROSITE" id="PS50181"/>
    </source>
</evidence>